<name>A0ABN0W9B8_9ACTN</name>
<dbReference type="PANTHER" id="PTHR30137">
    <property type="entry name" value="LUCIFERASE-LIKE MONOOXYGENASE"/>
    <property type="match status" value="1"/>
</dbReference>
<dbReference type="InterPro" id="IPR036661">
    <property type="entry name" value="Luciferase-like_sf"/>
</dbReference>
<dbReference type="EMBL" id="BAAABW010000001">
    <property type="protein sequence ID" value="GAA0329727.1"/>
    <property type="molecule type" value="Genomic_DNA"/>
</dbReference>
<sequence>MEFGVTFFPTVGPKDKDAQTYYDEALGLIERADELGYRHVKTVEHYFFSYGGYSPDPVTFLAAAAARTRNVRIITGAVIPAFTHPVKLAGKLAMLDNLSHGRLDVGFGRAFLPDEFAAFGISIDDSRAIFAEGVEACRRLWSEEDVVWEGRFHQFGPVTLQPRTVQQPHPPIYIATAMSQESCEEAGRNGYHLLLVPATSNRERTQELIAAYRTARAEAGHEGEGNVQLSYPCYLAEDGAEARRIARYDEERYNERLGEAVRAWGEVSSSAYPGYEKILDATRNYDFDKKLGDNKLLAGTPGEVLTQLKEIESWYGADITVSLTIHSGLLPVEQSRRSLELFAEHVAPHFAAQGR</sequence>
<dbReference type="PANTHER" id="PTHR30137:SF6">
    <property type="entry name" value="LUCIFERASE-LIKE MONOOXYGENASE"/>
    <property type="match status" value="1"/>
</dbReference>
<gene>
    <name evidence="2" type="ORF">GCM10010319_02210</name>
</gene>
<evidence type="ECO:0000313" key="2">
    <source>
        <dbReference type="EMBL" id="GAA0329727.1"/>
    </source>
</evidence>
<evidence type="ECO:0000259" key="1">
    <source>
        <dbReference type="Pfam" id="PF00296"/>
    </source>
</evidence>
<keyword evidence="3" id="KW-1185">Reference proteome</keyword>
<dbReference type="Proteomes" id="UP001500063">
    <property type="component" value="Unassembled WGS sequence"/>
</dbReference>
<dbReference type="Gene3D" id="3.20.20.30">
    <property type="entry name" value="Luciferase-like domain"/>
    <property type="match status" value="1"/>
</dbReference>
<dbReference type="SUPFAM" id="SSF51679">
    <property type="entry name" value="Bacterial luciferase-like"/>
    <property type="match status" value="1"/>
</dbReference>
<evidence type="ECO:0000313" key="3">
    <source>
        <dbReference type="Proteomes" id="UP001500063"/>
    </source>
</evidence>
<comment type="caution">
    <text evidence="2">The sequence shown here is derived from an EMBL/GenBank/DDBJ whole genome shotgun (WGS) entry which is preliminary data.</text>
</comment>
<accession>A0ABN0W9B8</accession>
<organism evidence="2 3">
    <name type="scientific">Streptomyces blastmyceticus</name>
    <dbReference type="NCBI Taxonomy" id="68180"/>
    <lineage>
        <taxon>Bacteria</taxon>
        <taxon>Bacillati</taxon>
        <taxon>Actinomycetota</taxon>
        <taxon>Actinomycetes</taxon>
        <taxon>Kitasatosporales</taxon>
        <taxon>Streptomycetaceae</taxon>
        <taxon>Streptomyces</taxon>
    </lineage>
</organism>
<dbReference type="InterPro" id="IPR050766">
    <property type="entry name" value="Bact_Lucif_Oxidored"/>
</dbReference>
<proteinExistence type="predicted"/>
<dbReference type="InterPro" id="IPR011251">
    <property type="entry name" value="Luciferase-like_dom"/>
</dbReference>
<protein>
    <submittedName>
        <fullName evidence="2">LLM class flavin-dependent oxidoreductase</fullName>
    </submittedName>
</protein>
<feature type="domain" description="Luciferase-like" evidence="1">
    <location>
        <begin position="1"/>
        <end position="315"/>
    </location>
</feature>
<reference evidence="2 3" key="1">
    <citation type="journal article" date="2019" name="Int. J. Syst. Evol. Microbiol.">
        <title>The Global Catalogue of Microorganisms (GCM) 10K type strain sequencing project: providing services to taxonomists for standard genome sequencing and annotation.</title>
        <authorList>
            <consortium name="The Broad Institute Genomics Platform"/>
            <consortium name="The Broad Institute Genome Sequencing Center for Infectious Disease"/>
            <person name="Wu L."/>
            <person name="Ma J."/>
        </authorList>
    </citation>
    <scope>NUCLEOTIDE SEQUENCE [LARGE SCALE GENOMIC DNA]</scope>
    <source>
        <strain evidence="2 3">JCM 4565</strain>
    </source>
</reference>
<dbReference type="Pfam" id="PF00296">
    <property type="entry name" value="Bac_luciferase"/>
    <property type="match status" value="1"/>
</dbReference>